<sequence>MYSNDFLYSLVSLCRYIKTKLWSNPEYYGQELTNFLGNSCMPGIQDLDREPYPIGINTDKLCSLCGNDPTVPTDILCAPQSLANACEQINRTEDITCLIVKNSIDCVYLIENGNATMALISAEEAILASNFVNNITVLGEFRDPIGKRNTEIETIVIVNKEIKNFSLKGKRYCHPGFDTNLISPAILKEFEIKVLTENNVRACINGDTTLAESYINELSNFFGPSCRPGEWVVGNRSLDNALKSKYPQLLKLCDRAAYEENIYLPFLQSLNCVLNGDGDIGFTTIHALKSDSTRYENAVQNFALLCKNGTTVNITEECTWTRQPRSLLVVNIDYVENLSNDLRTWFSTSIYDNTIQLTSVTESVDEEINSRLLSDKQILPLKEILFPNPKFLIKIIPGPPATLKEYVKDFRDIPTSNSQLCKDSIKLCVLPHEGEKCKWLQQAALNYGVQPAINCVLHQDKTECISDIKAEKADIVVISDNMTYFANRRNLTILAFGEQQTKDMKRSVVIVNSTTIKSLDDLNNKRGCFSEYADRAFLAFISKLKQKIWPDSLYYGENLNNFLNESCMPGIQDESGHEPYSIGLNFEQLCSICVPSVDSIIRDTCKPDSTNDYYGNDGALNCLQHGESHFSVLTLEDGVILPVGTSILCQNGTLTTALPIDDNCALTVTIDDVIIGRKHDKKTKDIVLLLEELDQRFALQSRSPFKIFDMFRGNKDLIFRDITTGLEIASTTNNKHMKTQLQMFEDIPHLRSAIDNSKPDSGNNTLCTTPRFLTECQQINRTNDIQCIVLEDELSCIERVDGGGATFASVSAEGAFLGAGKINLLKLATFQLETESNPYDYQTAIVTNQNIPDGLSGLRNISYCHPGFDTTDVNLLLLIEFERQVLLENSIDICSNDTAPLVEKHIRAIHDFFGPSCRPGRWVQDTEFDTILTFRQNLTVQRSRQCATEMRWCTISDNEQRKCEAWSRAGLHNGIQPVLSCIQAQSRRECISFIDKNDADAVTIGADFGYFAKLAGLEAIAFPETEQEYLIHTLLIVRPTITRRESLRTRRGCFNRYGSAAWLSFINATKSIILNSNKCEYGELLNDALGSSCMPGAGSLNLPNLCSLCIANGTGEHTCATNSTNLYAGNQGALDCLRDVGDFAVITKTDGLVLPENVTVMCRNGTLAHNMGLDVDNNCYLTIITTDEIVTRRNDPKNLDIQLMLRESDRRFATDPRSPFKLFGTFDSIPNLLFRILLDFLKFFSYRIQLPVWICQIRKMCGLETIKLYSDISIVAKLVALQYRCLP</sequence>
<accession>A0ACB9SYC4</accession>
<dbReference type="Proteomes" id="UP001056778">
    <property type="component" value="Chromosome 6"/>
</dbReference>
<organism evidence="1 2">
    <name type="scientific">Holotrichia oblita</name>
    <name type="common">Chafer beetle</name>
    <dbReference type="NCBI Taxonomy" id="644536"/>
    <lineage>
        <taxon>Eukaryota</taxon>
        <taxon>Metazoa</taxon>
        <taxon>Ecdysozoa</taxon>
        <taxon>Arthropoda</taxon>
        <taxon>Hexapoda</taxon>
        <taxon>Insecta</taxon>
        <taxon>Pterygota</taxon>
        <taxon>Neoptera</taxon>
        <taxon>Endopterygota</taxon>
        <taxon>Coleoptera</taxon>
        <taxon>Polyphaga</taxon>
        <taxon>Scarabaeiformia</taxon>
        <taxon>Scarabaeidae</taxon>
        <taxon>Melolonthinae</taxon>
        <taxon>Holotrichia</taxon>
    </lineage>
</organism>
<protein>
    <submittedName>
        <fullName evidence="1">Transferrin</fullName>
    </submittedName>
</protein>
<evidence type="ECO:0000313" key="2">
    <source>
        <dbReference type="Proteomes" id="UP001056778"/>
    </source>
</evidence>
<dbReference type="EMBL" id="CM043020">
    <property type="protein sequence ID" value="KAI4459547.1"/>
    <property type="molecule type" value="Genomic_DNA"/>
</dbReference>
<evidence type="ECO:0000313" key="1">
    <source>
        <dbReference type="EMBL" id="KAI4459547.1"/>
    </source>
</evidence>
<comment type="caution">
    <text evidence="1">The sequence shown here is derived from an EMBL/GenBank/DDBJ whole genome shotgun (WGS) entry which is preliminary data.</text>
</comment>
<proteinExistence type="predicted"/>
<name>A0ACB9SYC4_HOLOL</name>
<keyword evidence="2" id="KW-1185">Reference proteome</keyword>
<reference evidence="1" key="1">
    <citation type="submission" date="2022-04" db="EMBL/GenBank/DDBJ databases">
        <title>Chromosome-scale genome assembly of Holotrichia oblita Faldermann.</title>
        <authorList>
            <person name="Rongchong L."/>
        </authorList>
    </citation>
    <scope>NUCLEOTIDE SEQUENCE</scope>
    <source>
        <strain evidence="1">81SQS9</strain>
    </source>
</reference>
<gene>
    <name evidence="1" type="ORF">MML48_6g00019099</name>
</gene>